<dbReference type="Proteomes" id="UP001152797">
    <property type="component" value="Unassembled WGS sequence"/>
</dbReference>
<dbReference type="PROSITE" id="PS00636">
    <property type="entry name" value="DNAJ_1"/>
    <property type="match status" value="1"/>
</dbReference>
<evidence type="ECO:0000256" key="3">
    <source>
        <dbReference type="SAM" id="Phobius"/>
    </source>
</evidence>
<keyword evidence="3" id="KW-0812">Transmembrane</keyword>
<gene>
    <name evidence="5" type="ORF">C1SCF055_LOCUS20009</name>
</gene>
<dbReference type="PANTHER" id="PTHR44145:SF3">
    <property type="entry name" value="DNAJ HOMOLOG SUBFAMILY A MEMBER 3, MITOCHONDRIAL"/>
    <property type="match status" value="1"/>
</dbReference>
<feature type="domain" description="J" evidence="4">
    <location>
        <begin position="3"/>
        <end position="67"/>
    </location>
</feature>
<dbReference type="SMART" id="SM00271">
    <property type="entry name" value="DnaJ"/>
    <property type="match status" value="1"/>
</dbReference>
<dbReference type="InterPro" id="IPR036869">
    <property type="entry name" value="J_dom_sf"/>
</dbReference>
<reference evidence="5" key="1">
    <citation type="submission" date="2022-10" db="EMBL/GenBank/DDBJ databases">
        <authorList>
            <person name="Chen Y."/>
            <person name="Dougan E. K."/>
            <person name="Chan C."/>
            <person name="Rhodes N."/>
            <person name="Thang M."/>
        </authorList>
    </citation>
    <scope>NUCLEOTIDE SEQUENCE</scope>
</reference>
<feature type="compositionally biased region" description="Polar residues" evidence="2">
    <location>
        <begin position="69"/>
        <end position="90"/>
    </location>
</feature>
<dbReference type="PROSITE" id="PS50076">
    <property type="entry name" value="DNAJ_2"/>
    <property type="match status" value="1"/>
</dbReference>
<dbReference type="InterPro" id="IPR051938">
    <property type="entry name" value="Apopto_cytoskel_mod"/>
</dbReference>
<proteinExistence type="predicted"/>
<dbReference type="Pfam" id="PF00226">
    <property type="entry name" value="DnaJ"/>
    <property type="match status" value="1"/>
</dbReference>
<name>A0A9P1CKG7_9DINO</name>
<sequence>MCALYQALGVAPSASKRTIRLAYLRLAKQLHPDVNKASGAEGNFQKVREAYEVLSDDARRREYDRQLSPMRSTSTRTYSGNPSGPRTWQGAQGRGNFRTVDEEARRVRQEHEALRRRAEAQFFMRFNQSRYRSSLSESLFRFLPLVLPIWTVLLLYSFYKNRSIDRVSPAESVFWDEHGRAWVRDAYGRFHRMPDLDRQVISQAAR</sequence>
<dbReference type="InterPro" id="IPR001623">
    <property type="entry name" value="DnaJ_domain"/>
</dbReference>
<evidence type="ECO:0000313" key="7">
    <source>
        <dbReference type="Proteomes" id="UP001152797"/>
    </source>
</evidence>
<dbReference type="CDD" id="cd06257">
    <property type="entry name" value="DnaJ"/>
    <property type="match status" value="1"/>
</dbReference>
<evidence type="ECO:0000313" key="5">
    <source>
        <dbReference type="EMBL" id="CAI3993240.1"/>
    </source>
</evidence>
<keyword evidence="3" id="KW-1133">Transmembrane helix</keyword>
<dbReference type="Gene3D" id="1.10.287.110">
    <property type="entry name" value="DnaJ domain"/>
    <property type="match status" value="1"/>
</dbReference>
<dbReference type="EMBL" id="CAMXCT020001805">
    <property type="protein sequence ID" value="CAL1146615.1"/>
    <property type="molecule type" value="Genomic_DNA"/>
</dbReference>
<feature type="transmembrane region" description="Helical" evidence="3">
    <location>
        <begin position="139"/>
        <end position="159"/>
    </location>
</feature>
<dbReference type="EMBL" id="CAMXCT030001805">
    <property type="protein sequence ID" value="CAL4780552.1"/>
    <property type="molecule type" value="Genomic_DNA"/>
</dbReference>
<dbReference type="AlphaFoldDB" id="A0A9P1CKG7"/>
<keyword evidence="1" id="KW-0143">Chaperone</keyword>
<evidence type="ECO:0000256" key="2">
    <source>
        <dbReference type="SAM" id="MobiDB-lite"/>
    </source>
</evidence>
<dbReference type="OrthoDB" id="10250354at2759"/>
<evidence type="ECO:0000313" key="6">
    <source>
        <dbReference type="EMBL" id="CAL1146615.1"/>
    </source>
</evidence>
<keyword evidence="3" id="KW-0472">Membrane</keyword>
<comment type="caution">
    <text evidence="5">The sequence shown here is derived from an EMBL/GenBank/DDBJ whole genome shotgun (WGS) entry which is preliminary data.</text>
</comment>
<protein>
    <recommendedName>
        <fullName evidence="4">J domain-containing protein</fullName>
    </recommendedName>
</protein>
<organism evidence="5">
    <name type="scientific">Cladocopium goreaui</name>
    <dbReference type="NCBI Taxonomy" id="2562237"/>
    <lineage>
        <taxon>Eukaryota</taxon>
        <taxon>Sar</taxon>
        <taxon>Alveolata</taxon>
        <taxon>Dinophyceae</taxon>
        <taxon>Suessiales</taxon>
        <taxon>Symbiodiniaceae</taxon>
        <taxon>Cladocopium</taxon>
    </lineage>
</organism>
<reference evidence="6" key="2">
    <citation type="submission" date="2024-04" db="EMBL/GenBank/DDBJ databases">
        <authorList>
            <person name="Chen Y."/>
            <person name="Shah S."/>
            <person name="Dougan E. K."/>
            <person name="Thang M."/>
            <person name="Chan C."/>
        </authorList>
    </citation>
    <scope>NUCLEOTIDE SEQUENCE [LARGE SCALE GENOMIC DNA]</scope>
</reference>
<evidence type="ECO:0000259" key="4">
    <source>
        <dbReference type="PROSITE" id="PS50076"/>
    </source>
</evidence>
<feature type="region of interest" description="Disordered" evidence="2">
    <location>
        <begin position="64"/>
        <end position="94"/>
    </location>
</feature>
<dbReference type="EMBL" id="CAMXCT010001805">
    <property type="protein sequence ID" value="CAI3993240.1"/>
    <property type="molecule type" value="Genomic_DNA"/>
</dbReference>
<evidence type="ECO:0000256" key="1">
    <source>
        <dbReference type="ARBA" id="ARBA00023186"/>
    </source>
</evidence>
<accession>A0A9P1CKG7</accession>
<dbReference type="InterPro" id="IPR018253">
    <property type="entry name" value="DnaJ_domain_CS"/>
</dbReference>
<keyword evidence="7" id="KW-1185">Reference proteome</keyword>
<dbReference type="PRINTS" id="PR00625">
    <property type="entry name" value="JDOMAIN"/>
</dbReference>
<dbReference type="SUPFAM" id="SSF46565">
    <property type="entry name" value="Chaperone J-domain"/>
    <property type="match status" value="1"/>
</dbReference>
<dbReference type="PANTHER" id="PTHR44145">
    <property type="entry name" value="DNAJ HOMOLOG SUBFAMILY A MEMBER 3, MITOCHONDRIAL"/>
    <property type="match status" value="1"/>
</dbReference>